<organism evidence="1 2">
    <name type="scientific">Marine Group I thaumarchaeote SCGC AAA799-N04</name>
    <dbReference type="NCBI Taxonomy" id="1502293"/>
    <lineage>
        <taxon>Archaea</taxon>
        <taxon>Nitrososphaerota</taxon>
        <taxon>Marine Group I</taxon>
    </lineage>
</organism>
<evidence type="ECO:0000313" key="1">
    <source>
        <dbReference type="EMBL" id="KEQ56179.1"/>
    </source>
</evidence>
<dbReference type="AlphaFoldDB" id="A0A081RLV6"/>
<protein>
    <submittedName>
        <fullName evidence="1">Uncharacterized protein</fullName>
    </submittedName>
</protein>
<name>A0A081RLV6_9ARCH</name>
<gene>
    <name evidence="1" type="ORF">AAA799N04_01387</name>
</gene>
<proteinExistence type="predicted"/>
<dbReference type="Proteomes" id="UP000028059">
    <property type="component" value="Unassembled WGS sequence"/>
</dbReference>
<dbReference type="PATRIC" id="fig|1502293.3.peg.1288"/>
<keyword evidence="2" id="KW-1185">Reference proteome</keyword>
<reference evidence="1 2" key="1">
    <citation type="submission" date="2014-06" db="EMBL/GenBank/DDBJ databases">
        <authorList>
            <person name="Ngugi D.K."/>
            <person name="Blom J."/>
            <person name="Alam I."/>
            <person name="Rashid M."/>
            <person name="Ba Alawi W."/>
            <person name="Zhang G."/>
            <person name="Hikmawan T."/>
            <person name="Guan Y."/>
            <person name="Antunes A."/>
            <person name="Siam R."/>
            <person name="ElDorry H."/>
            <person name="Bajic V."/>
            <person name="Stingl U."/>
        </authorList>
    </citation>
    <scope>NUCLEOTIDE SEQUENCE [LARGE SCALE GENOMIC DNA]</scope>
    <source>
        <strain evidence="1">SCGC AAA799-N04</strain>
    </source>
</reference>
<dbReference type="EMBL" id="JOKN01000029">
    <property type="protein sequence ID" value="KEQ56179.1"/>
    <property type="molecule type" value="Genomic_DNA"/>
</dbReference>
<accession>A0A081RLV6</accession>
<evidence type="ECO:0000313" key="2">
    <source>
        <dbReference type="Proteomes" id="UP000028059"/>
    </source>
</evidence>
<comment type="caution">
    <text evidence="1">The sequence shown here is derived from an EMBL/GenBank/DDBJ whole genome shotgun (WGS) entry which is preliminary data.</text>
</comment>
<sequence>MVRSRYWKITSDEMEGFGYNEENLLNWEIKCVREPEEEAHFIGVFMYRNGTAFDYESVKGICYFHNNIDRKELPEITSFLQGKFGGKEMEKGERIFLKGSQEIYSSKDIASLAKEMESKFNTKAIISLEFEGVSIEQLKEEGLPEAKLLPIPGK</sequence>